<evidence type="ECO:0000313" key="2">
    <source>
        <dbReference type="Proteomes" id="UP000756387"/>
    </source>
</evidence>
<gene>
    <name evidence="1" type="ORF">IEQ44_05120</name>
</gene>
<organism evidence="1 2">
    <name type="scientific">Nocardioides malaquae</name>
    <dbReference type="NCBI Taxonomy" id="2773426"/>
    <lineage>
        <taxon>Bacteria</taxon>
        <taxon>Bacillati</taxon>
        <taxon>Actinomycetota</taxon>
        <taxon>Actinomycetes</taxon>
        <taxon>Propionibacteriales</taxon>
        <taxon>Nocardioidaceae</taxon>
        <taxon>Nocardioides</taxon>
    </lineage>
</organism>
<dbReference type="EMBL" id="JADCSA010000004">
    <property type="protein sequence ID" value="MBE7324030.1"/>
    <property type="molecule type" value="Genomic_DNA"/>
</dbReference>
<evidence type="ECO:0000313" key="1">
    <source>
        <dbReference type="EMBL" id="MBE7324030.1"/>
    </source>
</evidence>
<sequence length="90" mass="10196">MSVMERRLQLLLDQQRYALIEREARASGRSVAAVIREAIDVRFADDVTLRQAAARRLLDAHTAPEGVEPDWSEVKADYEAEQAARFESIP</sequence>
<accession>A0ABR9RS94</accession>
<name>A0ABR9RS94_9ACTN</name>
<comment type="caution">
    <text evidence="1">The sequence shown here is derived from an EMBL/GenBank/DDBJ whole genome shotgun (WGS) entry which is preliminary data.</text>
</comment>
<reference evidence="1 2" key="1">
    <citation type="submission" date="2020-10" db="EMBL/GenBank/DDBJ databases">
        <title>Nocardioides sp. isolated from sludge.</title>
        <authorList>
            <person name="Zhang X."/>
        </authorList>
    </citation>
    <scope>NUCLEOTIDE SEQUENCE [LARGE SCALE GENOMIC DNA]</scope>
    <source>
        <strain evidence="1 2">Y6</strain>
    </source>
</reference>
<dbReference type="RefSeq" id="WP_193637370.1">
    <property type="nucleotide sequence ID" value="NZ_JADCSA010000004.1"/>
</dbReference>
<protein>
    <submittedName>
        <fullName evidence="1">Ribbon-helix-helix protein, CopG family</fullName>
    </submittedName>
</protein>
<dbReference type="Proteomes" id="UP000756387">
    <property type="component" value="Unassembled WGS sequence"/>
</dbReference>
<keyword evidence="2" id="KW-1185">Reference proteome</keyword>
<proteinExistence type="predicted"/>